<dbReference type="Proteomes" id="UP000812287">
    <property type="component" value="Unassembled WGS sequence"/>
</dbReference>
<proteinExistence type="predicted"/>
<evidence type="ECO:0000313" key="2">
    <source>
        <dbReference type="EMBL" id="KAG7445182.1"/>
    </source>
</evidence>
<dbReference type="EMBL" id="MU250537">
    <property type="protein sequence ID" value="KAG7445182.1"/>
    <property type="molecule type" value="Genomic_DNA"/>
</dbReference>
<keyword evidence="3" id="KW-1185">Reference proteome</keyword>
<protein>
    <submittedName>
        <fullName evidence="2">Uncharacterized protein</fullName>
    </submittedName>
</protein>
<evidence type="ECO:0000313" key="3">
    <source>
        <dbReference type="Proteomes" id="UP000812287"/>
    </source>
</evidence>
<dbReference type="AlphaFoldDB" id="A0A9P7VRC2"/>
<dbReference type="GeneID" id="66106516"/>
<feature type="compositionally biased region" description="Acidic residues" evidence="1">
    <location>
        <begin position="56"/>
        <end position="73"/>
    </location>
</feature>
<name>A0A9P7VRC2_9AGAR</name>
<comment type="caution">
    <text evidence="2">The sequence shown here is derived from an EMBL/GenBank/DDBJ whole genome shotgun (WGS) entry which is preliminary data.</text>
</comment>
<accession>A0A9P7VRC2</accession>
<dbReference type="RefSeq" id="XP_043038682.1">
    <property type="nucleotide sequence ID" value="XM_043184219.1"/>
</dbReference>
<gene>
    <name evidence="2" type="ORF">BT62DRAFT_920472</name>
</gene>
<reference evidence="2" key="1">
    <citation type="submission" date="2020-11" db="EMBL/GenBank/DDBJ databases">
        <title>Adaptations for nitrogen fixation in a non-lichenized fungal sporocarp promotes dispersal by wood-feeding termites.</title>
        <authorList>
            <consortium name="DOE Joint Genome Institute"/>
            <person name="Koch R.A."/>
            <person name="Yoon G."/>
            <person name="Arayal U."/>
            <person name="Lail K."/>
            <person name="Amirebrahimi M."/>
            <person name="Labutti K."/>
            <person name="Lipzen A."/>
            <person name="Riley R."/>
            <person name="Barry K."/>
            <person name="Henrissat B."/>
            <person name="Grigoriev I.V."/>
            <person name="Herr J.R."/>
            <person name="Aime M.C."/>
        </authorList>
    </citation>
    <scope>NUCLEOTIDE SEQUENCE</scope>
    <source>
        <strain evidence="2">MCA 3950</strain>
    </source>
</reference>
<evidence type="ECO:0000256" key="1">
    <source>
        <dbReference type="SAM" id="MobiDB-lite"/>
    </source>
</evidence>
<sequence>MPEFLPPSIAHQPEDKDQDYESIWKVTHMFCENIYRAFKLSDDVFDVREDRVMEDVNLEQDDKDSGDEIEGEEKENLGKEAEVELDDICDNDDKKIALELDPGFSAL</sequence>
<organism evidence="2 3">
    <name type="scientific">Guyanagaster necrorhizus</name>
    <dbReference type="NCBI Taxonomy" id="856835"/>
    <lineage>
        <taxon>Eukaryota</taxon>
        <taxon>Fungi</taxon>
        <taxon>Dikarya</taxon>
        <taxon>Basidiomycota</taxon>
        <taxon>Agaricomycotina</taxon>
        <taxon>Agaricomycetes</taxon>
        <taxon>Agaricomycetidae</taxon>
        <taxon>Agaricales</taxon>
        <taxon>Marasmiineae</taxon>
        <taxon>Physalacriaceae</taxon>
        <taxon>Guyanagaster</taxon>
    </lineage>
</organism>
<feature type="region of interest" description="Disordered" evidence="1">
    <location>
        <begin position="56"/>
        <end position="81"/>
    </location>
</feature>